<evidence type="ECO:0000313" key="2">
    <source>
        <dbReference type="Proteomes" id="UP001549291"/>
    </source>
</evidence>
<reference evidence="1 2" key="1">
    <citation type="submission" date="2024-06" db="EMBL/GenBank/DDBJ databases">
        <title>Genomic Encyclopedia of Type Strains, Phase V (KMG-V): Genome sequencing to study the core and pangenomes of soil and plant-associated prokaryotes.</title>
        <authorList>
            <person name="Whitman W."/>
        </authorList>
    </citation>
    <scope>NUCLEOTIDE SEQUENCE [LARGE SCALE GENOMIC DNA]</scope>
    <source>
        <strain evidence="1 2">USDA 160</strain>
    </source>
</reference>
<organism evidence="1 2">
    <name type="scientific">Bradyrhizobium japonicum</name>
    <dbReference type="NCBI Taxonomy" id="375"/>
    <lineage>
        <taxon>Bacteria</taxon>
        <taxon>Pseudomonadati</taxon>
        <taxon>Pseudomonadota</taxon>
        <taxon>Alphaproteobacteria</taxon>
        <taxon>Hyphomicrobiales</taxon>
        <taxon>Nitrobacteraceae</taxon>
        <taxon>Bradyrhizobium</taxon>
    </lineage>
</organism>
<dbReference type="RefSeq" id="WP_248888244.1">
    <property type="nucleotide sequence ID" value="NZ_CP066351.1"/>
</dbReference>
<dbReference type="Proteomes" id="UP001549291">
    <property type="component" value="Unassembled WGS sequence"/>
</dbReference>
<evidence type="ECO:0000313" key="1">
    <source>
        <dbReference type="EMBL" id="MET4721655.1"/>
    </source>
</evidence>
<comment type="caution">
    <text evidence="1">The sequence shown here is derived from an EMBL/GenBank/DDBJ whole genome shotgun (WGS) entry which is preliminary data.</text>
</comment>
<name>A0ABV2RXI3_BRAJP</name>
<sequence>MNQIPKREFPLRFDNQPDQKPFVFEMNDSGRGLVLTVRASGGESRTALLPALSDGPLAQMTKYVGECAKAFVADVAGLHESFKGGELTNRIRSAAAARLGKACGQLQSQGIKEAQDVAASRAALTAVDPATVATAHLRADALAKWNAADRAGREAVAISEATPYETTAALIESGALTAVSDRARDAATERYMAQRLVAKSGSTAAHQIAPTYERPLAVGPDHRAAREAATHELNKLTARAEAVASVEDMLRRICDVLSPATNLSPHDIYNTFDRK</sequence>
<proteinExistence type="predicted"/>
<keyword evidence="2" id="KW-1185">Reference proteome</keyword>
<gene>
    <name evidence="1" type="ORF">ABIF63_005761</name>
</gene>
<dbReference type="EMBL" id="JBEPTQ010000002">
    <property type="protein sequence ID" value="MET4721655.1"/>
    <property type="molecule type" value="Genomic_DNA"/>
</dbReference>
<accession>A0ABV2RXI3</accession>
<protein>
    <submittedName>
        <fullName evidence="1">Uncharacterized protein</fullName>
    </submittedName>
</protein>